<evidence type="ECO:0000256" key="1">
    <source>
        <dbReference type="SAM" id="MobiDB-lite"/>
    </source>
</evidence>
<dbReference type="InterPro" id="IPR027417">
    <property type="entry name" value="P-loop_NTPase"/>
</dbReference>
<reference evidence="2" key="1">
    <citation type="journal article" date="2021" name="Proc. Natl. Acad. Sci. U.S.A.">
        <title>A Catalog of Tens of Thousands of Viruses from Human Metagenomes Reveals Hidden Associations with Chronic Diseases.</title>
        <authorList>
            <person name="Tisza M.J."/>
            <person name="Buck C.B."/>
        </authorList>
    </citation>
    <scope>NUCLEOTIDE SEQUENCE</scope>
    <source>
        <strain evidence="2">CtTOm1</strain>
    </source>
</reference>
<dbReference type="EMBL" id="BK015057">
    <property type="protein sequence ID" value="DAD89270.1"/>
    <property type="molecule type" value="Genomic_DNA"/>
</dbReference>
<accession>A0A8S5N3T3</accession>
<protein>
    <submittedName>
        <fullName evidence="2">Large terminase protein</fullName>
    </submittedName>
</protein>
<evidence type="ECO:0000313" key="2">
    <source>
        <dbReference type="EMBL" id="DAD89270.1"/>
    </source>
</evidence>
<proteinExistence type="predicted"/>
<dbReference type="Gene3D" id="3.30.420.280">
    <property type="match status" value="1"/>
</dbReference>
<name>A0A8S5N3T3_9CAUD</name>
<organism evidence="2">
    <name type="scientific">Myoviridae sp. ctTOm1</name>
    <dbReference type="NCBI Taxonomy" id="2826657"/>
    <lineage>
        <taxon>Viruses</taxon>
        <taxon>Duplodnaviria</taxon>
        <taxon>Heunggongvirae</taxon>
        <taxon>Uroviricota</taxon>
        <taxon>Caudoviricetes</taxon>
    </lineage>
</organism>
<dbReference type="Gene3D" id="3.40.50.300">
    <property type="entry name" value="P-loop containing nucleotide triphosphate hydrolases"/>
    <property type="match status" value="1"/>
</dbReference>
<feature type="compositionally biased region" description="Basic and acidic residues" evidence="1">
    <location>
        <begin position="51"/>
        <end position="61"/>
    </location>
</feature>
<sequence>MGPANGACLQFNPSPFRPVIKARGRAARGVSTCFRRAEKEAGKFFQENESEGGRLLRRDGARPPARLTARKGGMGMTPHELREKTVALCRQDPVFFTKNFVHIEDKDAAELVQPFRLWPMQEQALRQLHAHRLNIILKARQLGITWLALSVAAWTVALFSGRTVVCFSRAEEEAKELVRRMVVILRHMPELICEEKKEPPGWRGPVFRHTSLSVHVRFAQGPESVLKAFLSSPGAARGFTADLVILDEWAFQQYAEEIWASIFPVVNRPGGGRVIGLSTIRLGTLFEEIFTNPDNGFHKLFLPWYADPARGEAWYARTLGALGEDKTMQEYPASVEEALSVPGGAMFPEVRAETHICEEREIARDARRYVAIDYGLDMLSAHWFAVDGEGRALIYREYDAPNKTIGEAAATLLALSQGEDIAAFLAPPDLWSREQATGKSRAALFSQNGVELTRASSDFAAGCAAMKEWLRPDEGGPRLRFLRRAAPNLWRCLQKIQKDEQRPDVYAKEPHALTHDVDSLRYFCVWWAAGPPAGRAAPRAHWEADMWEDYEHAGEQGRAYLVEKYGSPF</sequence>
<feature type="region of interest" description="Disordered" evidence="1">
    <location>
        <begin position="48"/>
        <end position="76"/>
    </location>
</feature>